<gene>
    <name evidence="1" type="ORF">F5144DRAFT_569778</name>
</gene>
<dbReference type="EMBL" id="JAGIZQ010000003">
    <property type="protein sequence ID" value="KAH6637150.1"/>
    <property type="molecule type" value="Genomic_DNA"/>
</dbReference>
<protein>
    <submittedName>
        <fullName evidence="1">Uncharacterized protein</fullName>
    </submittedName>
</protein>
<accession>A0ACB7PGQ2</accession>
<evidence type="ECO:0000313" key="2">
    <source>
        <dbReference type="Proteomes" id="UP000724584"/>
    </source>
</evidence>
<reference evidence="1 2" key="1">
    <citation type="journal article" date="2021" name="Nat. Commun.">
        <title>Genetic determinants of endophytism in the Arabidopsis root mycobiome.</title>
        <authorList>
            <person name="Mesny F."/>
            <person name="Miyauchi S."/>
            <person name="Thiergart T."/>
            <person name="Pickel B."/>
            <person name="Atanasova L."/>
            <person name="Karlsson M."/>
            <person name="Huettel B."/>
            <person name="Barry K.W."/>
            <person name="Haridas S."/>
            <person name="Chen C."/>
            <person name="Bauer D."/>
            <person name="Andreopoulos W."/>
            <person name="Pangilinan J."/>
            <person name="LaButti K."/>
            <person name="Riley R."/>
            <person name="Lipzen A."/>
            <person name="Clum A."/>
            <person name="Drula E."/>
            <person name="Henrissat B."/>
            <person name="Kohler A."/>
            <person name="Grigoriev I.V."/>
            <person name="Martin F.M."/>
            <person name="Hacquard S."/>
        </authorList>
    </citation>
    <scope>NUCLEOTIDE SEQUENCE [LARGE SCALE GENOMIC DNA]</scope>
    <source>
        <strain evidence="1 2">MPI-SDFR-AT-0079</strain>
    </source>
</reference>
<organism evidence="1 2">
    <name type="scientific">Chaetomium tenue</name>
    <dbReference type="NCBI Taxonomy" id="1854479"/>
    <lineage>
        <taxon>Eukaryota</taxon>
        <taxon>Fungi</taxon>
        <taxon>Dikarya</taxon>
        <taxon>Ascomycota</taxon>
        <taxon>Pezizomycotina</taxon>
        <taxon>Sordariomycetes</taxon>
        <taxon>Sordariomycetidae</taxon>
        <taxon>Sordariales</taxon>
        <taxon>Chaetomiaceae</taxon>
        <taxon>Chaetomium</taxon>
    </lineage>
</organism>
<dbReference type="Proteomes" id="UP000724584">
    <property type="component" value="Unassembled WGS sequence"/>
</dbReference>
<evidence type="ECO:0000313" key="1">
    <source>
        <dbReference type="EMBL" id="KAH6637150.1"/>
    </source>
</evidence>
<keyword evidence="2" id="KW-1185">Reference proteome</keyword>
<sequence length="1652" mass="183631">MWKRFRSSRSASSNDVLSQTSSAPTYVDERSTSTPVEPPPASDRPQEYSFPDRTLQVDTDDPAPARRRAALSDIHAQLYSPHRRQRSQDRREDPFGLVVLHTPPERTIDVIFIHGLGGTSLRTWCRDRDLNNLWPKLWLPVELPTARILTFGYNTHFSSKKEQASSTIGDFANDLLFRMKYGQSTAERLGQVPIVIVAHSMGGLVFKKAFVQGHLNDEFSEIVSMIKTVLFLATPHRGTDLAETLNKLLSSSVFGHSPKEYVTQLARKSPTIDELNDSFRHYASKLQIFSFYETLSTTAGPVSLMVVDKPTAVMGYPNETPTPLTANHHNVCKFTSPKDPNYISVVGALRSIADSVLTPVDHVASKEDLRHLTSLLGVTGPPEEDLNFGTSARKQGTCEGFLGSDKAINWLNSKSQRVLWAHAQPGGGKSTLCSFVIERLLEDGHYCSYFFFKHGQRAKELTSNMVRSLAYQTALQLPEFRKALVGLAVSGVKLSSADSSTAWDKLFTSIFASIKTERSIFWAFDGLDEAESSKRVIELISRVADFKSKIRVLVFSRPLASINQAFHLAKKRMHIIDMPLPDNRNDIRLMVTQEIDYLVAGDDFKAAAVDEIVSRAQGNFLWASLVIQRVVNCHREKQVKQVLESTPDGMQEFYDRMADAIFDLELDEDKALAKVLLTWAMHSKSPITVEELREIYPQELSSIMDLNHTVSQVCGQFVVVNPQGRVTLVHHSARQYLEKTKRRLFTLDAESSNEDLFIKCLTTLCDKGLRRKLQMLKVPRFLLYASTSWALHLESSSPESDNVLDALVRFFGGPYPLAWVQYLAMSGHLSELFGASRRLTAYVRKRRKADSDKSPMVHRLTRLPLLETWAVDLTKLAAKFGRHLSESPALIYQCIPALSPTSSIVHQKFNGNPASTLSVSGVSNEEWDDCLARVSGGSGRALRFAASPLYLAVVSDEPRGTINIWDTKLFEEHKAFFLGEHVWELAFNNSGSLLACYSLSKTFVWKVADWSPQISKENPRQERAIDFRFDEQDALMMISEQRRVYTLRTRQTGTSPMWEQLDPTLLDEPGVPEGTFLSTPSCVAFNNDCTQIAVAYRSFPLSIWTVDPPQMVARLRKKSRHGHGSANSYTGDNKVVWHPSGTEVIGIYGQIFKWSPEDDSYDEVKDEAGLAPHGLACSPDGQVFVTMDVGGSIKIFDVASMSLIYKLSSEDRINQITFSPDNLRFYDLRGSYCNVWEPNCLLRLADSAAEQLSDTDSAMLSDDFWSDTGDTLSTSISFPASESHAESKPAITAVEPSQAPRGLLIAHANEDGSINIYDTVGKRKKEIAKTMFKMRVEHLAWSPKQDHLAYSLTNGATTVRSVRIDYTGERTVVTEAVYVEKRSSAERGRSRDLLFDGTGTRLFICGVKKCQVLSIPGGEVLADCQLPDNDEPTKWQQHPSEPDSLICVSAGSASVFSWGNLEKRASIPFDLSQPSSATPDNTLPAATLDTILDSHSPRYLLLRTTTMHHNRPIYNVTVLPTQSIYARTPSPTPSGQPNPTTTTTSPPIKPLPLPPSLPSNNTLARALGILPDGRLVFIDRQLWVCTTTVSPSSSLAPSGGGTVADVKRHFFLPHDWVTAEGLRMGRVLRDGTVLCPCKGQVAVLRGGVGGDC</sequence>
<proteinExistence type="predicted"/>
<name>A0ACB7PGQ2_9PEZI</name>
<comment type="caution">
    <text evidence="1">The sequence shown here is derived from an EMBL/GenBank/DDBJ whole genome shotgun (WGS) entry which is preliminary data.</text>
</comment>